<protein>
    <recommendedName>
        <fullName evidence="5">WD40-like Beta Propeller Repeat</fullName>
    </recommendedName>
</protein>
<sequence>MKLIQNNRANSGKKNYLFSRYALIVASMIFSAQSHAQTYLETFGQNRVQLRRFDWKVFETPHFRVHHYDRSGKDLARYVAEQAEQDMALIEQKGKRKVTERFNIVLYNSYDDYRQTNSGRQNDNLIVRSSESGSIDFPENKIVLYFSGVHTDLKNQIREGVAAVLTDKKLHSGSLDNMAVNSALKNIPVWIQDGYASYMAEGWSEQTDKAWRAVTEQFPEKRFYFFTDQSPLLAGMAFWKYVGIRYGKPEIAGLMNGLKAKGNLNKTLKSRYKMNVVAFFDSCLAFYKDAFARDNEGKVVNDPRQAQVMLKAPENNDILIRNLKVSPRGADIAFVRWDKGVFQVRLKHTNSEQEESVILEGGETNHMETADPNYPLMTWSNTGYKLAILYKKGNSTRLRIYDATKGKLATYVVPNNRFDRVLGMSIDEDNDAIIFSAIRKSQTDLYYFTIKGSRMRNITNDVWDDVEPAFVTGGRKRGIAFLSNRPAANLNVPSAVNELPAGPMNMFFYDTKTKSPALLKCSDNKENNNLSRPTQYGTDNFAYISDANGVKNKYVVIFGRDVNNRDSMYWVPATNYAHSLTNHQYNPAGNIVADILREGPSYNVYYSEIKIPGTDYPVPQLKKAILVETPEEAAGMIASDNGQKKDETKKRRRNRNHTTVDNLQQVRLDNGNTFQSEFPAKEEEQTSTAAATEPAAGTDTSAAEDVVIRTADSSFLKMKPQPYRLAFNPASFSISLDNNILFNRYQSASLNGNSFANPTLGGLVTLSMNDLMEDYRVTGGFKLPFGLPGSTYYIQFENVRRRLDWSVAAMRSTTTREFNLQFVDSSGNLLLNTLGFGKISTNLIQGNFSYPFDRMRSLRFQTGFRQDVSHIKAIDTFTLIFPSSKQYWSMSRLEFVFDNSKLITTNIRNGVRYKLFGEYMYQLNDKGGGVYNFGFDFRYYKKIYKNLIWAFRVAGAHSGGKQKILYFLGGVDNWINYQQASMPASIQTDAYGFMAQSNNLRGYKQGARAGNSYSLMNSEFRFPFLSSLIQRPIQSKILRSLQLVAFTDIGMAWFGLFPSEKNMTTTQSYYTYPIQVNVNVPPAETVSLGYGAGLRAAISGYQIRLDAAWNRTGSPKPVIYLSLGTDF</sequence>
<keyword evidence="2" id="KW-0732">Signal</keyword>
<feature type="signal peptide" evidence="2">
    <location>
        <begin position="1"/>
        <end position="36"/>
    </location>
</feature>
<feature type="chain" id="PRO_5046926505" description="WD40-like Beta Propeller Repeat" evidence="2">
    <location>
        <begin position="37"/>
        <end position="1127"/>
    </location>
</feature>
<dbReference type="Proteomes" id="UP001501410">
    <property type="component" value="Unassembled WGS sequence"/>
</dbReference>
<keyword evidence="4" id="KW-1185">Reference proteome</keyword>
<evidence type="ECO:0000256" key="2">
    <source>
        <dbReference type="SAM" id="SignalP"/>
    </source>
</evidence>
<name>A0ABP8MEG5_9BACT</name>
<comment type="caution">
    <text evidence="3">The sequence shown here is derived from an EMBL/GenBank/DDBJ whole genome shotgun (WGS) entry which is preliminary data.</text>
</comment>
<feature type="region of interest" description="Disordered" evidence="1">
    <location>
        <begin position="679"/>
        <end position="701"/>
    </location>
</feature>
<dbReference type="RefSeq" id="WP_344821427.1">
    <property type="nucleotide sequence ID" value="NZ_BAABEZ010000001.1"/>
</dbReference>
<feature type="compositionally biased region" description="Low complexity" evidence="1">
    <location>
        <begin position="686"/>
        <end position="700"/>
    </location>
</feature>
<reference evidence="4" key="1">
    <citation type="journal article" date="2019" name="Int. J. Syst. Evol. Microbiol.">
        <title>The Global Catalogue of Microorganisms (GCM) 10K type strain sequencing project: providing services to taxonomists for standard genome sequencing and annotation.</title>
        <authorList>
            <consortium name="The Broad Institute Genomics Platform"/>
            <consortium name="The Broad Institute Genome Sequencing Center for Infectious Disease"/>
            <person name="Wu L."/>
            <person name="Ma J."/>
        </authorList>
    </citation>
    <scope>NUCLEOTIDE SEQUENCE [LARGE SCALE GENOMIC DNA]</scope>
    <source>
        <strain evidence="4">JCM 31921</strain>
    </source>
</reference>
<gene>
    <name evidence="3" type="ORF">GCM10023092_00190</name>
</gene>
<accession>A0ABP8MEG5</accession>
<evidence type="ECO:0008006" key="5">
    <source>
        <dbReference type="Google" id="ProtNLM"/>
    </source>
</evidence>
<evidence type="ECO:0000313" key="3">
    <source>
        <dbReference type="EMBL" id="GAA4448155.1"/>
    </source>
</evidence>
<dbReference type="InterPro" id="IPR011042">
    <property type="entry name" value="6-blade_b-propeller_TolB-like"/>
</dbReference>
<dbReference type="Gene3D" id="2.40.160.50">
    <property type="entry name" value="membrane protein fhac: a member of the omp85/tpsb transporter family"/>
    <property type="match status" value="1"/>
</dbReference>
<dbReference type="EMBL" id="BAABEZ010000001">
    <property type="protein sequence ID" value="GAA4448155.1"/>
    <property type="molecule type" value="Genomic_DNA"/>
</dbReference>
<proteinExistence type="predicted"/>
<dbReference type="Gene3D" id="2.120.10.30">
    <property type="entry name" value="TolB, C-terminal domain"/>
    <property type="match status" value="1"/>
</dbReference>
<feature type="region of interest" description="Disordered" evidence="1">
    <location>
        <begin position="636"/>
        <end position="658"/>
    </location>
</feature>
<evidence type="ECO:0000313" key="4">
    <source>
        <dbReference type="Proteomes" id="UP001501410"/>
    </source>
</evidence>
<organism evidence="3 4">
    <name type="scientific">Rurimicrobium arvi</name>
    <dbReference type="NCBI Taxonomy" id="2049916"/>
    <lineage>
        <taxon>Bacteria</taxon>
        <taxon>Pseudomonadati</taxon>
        <taxon>Bacteroidota</taxon>
        <taxon>Chitinophagia</taxon>
        <taxon>Chitinophagales</taxon>
        <taxon>Chitinophagaceae</taxon>
        <taxon>Rurimicrobium</taxon>
    </lineage>
</organism>
<dbReference type="SUPFAM" id="SSF69304">
    <property type="entry name" value="Tricorn protease N-terminal domain"/>
    <property type="match status" value="1"/>
</dbReference>
<evidence type="ECO:0000256" key="1">
    <source>
        <dbReference type="SAM" id="MobiDB-lite"/>
    </source>
</evidence>